<dbReference type="InterPro" id="IPR017941">
    <property type="entry name" value="Rieske_2Fe-2S"/>
</dbReference>
<feature type="domain" description="Rieske" evidence="6">
    <location>
        <begin position="5"/>
        <end position="108"/>
    </location>
</feature>
<dbReference type="EMBL" id="JAUTXY010000016">
    <property type="protein sequence ID" value="MEE2061081.1"/>
    <property type="molecule type" value="Genomic_DNA"/>
</dbReference>
<evidence type="ECO:0000256" key="1">
    <source>
        <dbReference type="ARBA" id="ARBA00022714"/>
    </source>
</evidence>
<evidence type="ECO:0000313" key="7">
    <source>
        <dbReference type="EMBL" id="MEE2061081.1"/>
    </source>
</evidence>
<keyword evidence="3" id="KW-0560">Oxidoreductase</keyword>
<keyword evidence="2" id="KW-0479">Metal-binding</keyword>
<dbReference type="Pfam" id="PF00355">
    <property type="entry name" value="Rieske"/>
    <property type="match status" value="1"/>
</dbReference>
<dbReference type="PROSITE" id="PS51296">
    <property type="entry name" value="RIESKE"/>
    <property type="match status" value="1"/>
</dbReference>
<proteinExistence type="predicted"/>
<keyword evidence="4" id="KW-0408">Iron</keyword>
<dbReference type="PANTHER" id="PTHR21266:SF60">
    <property type="entry name" value="3-KETOSTEROID-9-ALPHA-MONOOXYGENASE, OXYGENASE COMPONENT"/>
    <property type="match status" value="1"/>
</dbReference>
<reference evidence="7 8" key="1">
    <citation type="submission" date="2023-07" db="EMBL/GenBank/DDBJ databases">
        <authorList>
            <person name="Girao M."/>
            <person name="Carvalho M.F."/>
        </authorList>
    </citation>
    <scope>NUCLEOTIDE SEQUENCE [LARGE SCALE GENOMIC DNA]</scope>
    <source>
        <strain evidence="7 8">YIM65754</strain>
    </source>
</reference>
<accession>A0ABU7LHN8</accession>
<dbReference type="PANTHER" id="PTHR21266">
    <property type="entry name" value="IRON-SULFUR DOMAIN CONTAINING PROTEIN"/>
    <property type="match status" value="1"/>
</dbReference>
<organism evidence="7 8">
    <name type="scientific">Rhodococcus artemisiae</name>
    <dbReference type="NCBI Taxonomy" id="714159"/>
    <lineage>
        <taxon>Bacteria</taxon>
        <taxon>Bacillati</taxon>
        <taxon>Actinomycetota</taxon>
        <taxon>Actinomycetes</taxon>
        <taxon>Mycobacteriales</taxon>
        <taxon>Nocardiaceae</taxon>
        <taxon>Rhodococcus</taxon>
    </lineage>
</organism>
<dbReference type="PROSITE" id="PS00570">
    <property type="entry name" value="RING_HYDROXYL_ALPHA"/>
    <property type="match status" value="1"/>
</dbReference>
<dbReference type="Gene3D" id="2.102.10.10">
    <property type="entry name" value="Rieske [2Fe-2S] iron-sulphur domain"/>
    <property type="match status" value="1"/>
</dbReference>
<gene>
    <name evidence="7" type="ORF">Q7514_26500</name>
</gene>
<evidence type="ECO:0000256" key="3">
    <source>
        <dbReference type="ARBA" id="ARBA00023002"/>
    </source>
</evidence>
<evidence type="ECO:0000259" key="6">
    <source>
        <dbReference type="PROSITE" id="PS51296"/>
    </source>
</evidence>
<comment type="caution">
    <text evidence="7">The sequence shown here is derived from an EMBL/GenBank/DDBJ whole genome shotgun (WGS) entry which is preliminary data.</text>
</comment>
<keyword evidence="8" id="KW-1185">Reference proteome</keyword>
<sequence length="219" mass="23682">MTPWVSVALTRDIEPGSATGTAVNGAPVALWRGADGVLHAWADRCPHRGMRLSLGFVRGARLVCLYHGWQFDGKGACRHVPAHPKMTPPSTVTPVRYRAVDRSGIAWVSTTDSSDTAVPERSAPETAPEPIRSVWFTADTERVIDRLRSEVEDLALDGHVATGQIDGVEIRAGIQKVDEATTAVHVVAVGNLPAETVTRLVRRLHDIRDSVTTTVEAVQ</sequence>
<name>A0ABU7LHN8_9NOCA</name>
<evidence type="ECO:0000313" key="8">
    <source>
        <dbReference type="Proteomes" id="UP001336020"/>
    </source>
</evidence>
<evidence type="ECO:0000256" key="4">
    <source>
        <dbReference type="ARBA" id="ARBA00023004"/>
    </source>
</evidence>
<dbReference type="SUPFAM" id="SSF50022">
    <property type="entry name" value="ISP domain"/>
    <property type="match status" value="1"/>
</dbReference>
<dbReference type="InterPro" id="IPR050584">
    <property type="entry name" value="Cholesterol_7-desaturase"/>
</dbReference>
<dbReference type="InterPro" id="IPR036922">
    <property type="entry name" value="Rieske_2Fe-2S_sf"/>
</dbReference>
<dbReference type="RefSeq" id="WP_330136263.1">
    <property type="nucleotide sequence ID" value="NZ_JAUTXY010000016.1"/>
</dbReference>
<keyword evidence="5" id="KW-0411">Iron-sulfur</keyword>
<evidence type="ECO:0000256" key="5">
    <source>
        <dbReference type="ARBA" id="ARBA00023014"/>
    </source>
</evidence>
<evidence type="ECO:0000256" key="2">
    <source>
        <dbReference type="ARBA" id="ARBA00022723"/>
    </source>
</evidence>
<dbReference type="CDD" id="cd03469">
    <property type="entry name" value="Rieske_RO_Alpha_N"/>
    <property type="match status" value="1"/>
</dbReference>
<protein>
    <submittedName>
        <fullName evidence="7">Rieske 2Fe-2S domain-containing protein</fullName>
    </submittedName>
</protein>
<dbReference type="Proteomes" id="UP001336020">
    <property type="component" value="Unassembled WGS sequence"/>
</dbReference>
<dbReference type="InterPro" id="IPR015881">
    <property type="entry name" value="ARHD_Rieske_2Fe_2S"/>
</dbReference>
<keyword evidence="1" id="KW-0001">2Fe-2S</keyword>